<comment type="similarity">
    <text evidence="3 11">Belongs to the D-isomer specific 2-hydroxyacid dehydrogenase family.</text>
</comment>
<feature type="domain" description="ACT" evidence="12">
    <location>
        <begin position="356"/>
        <end position="425"/>
    </location>
</feature>
<keyword evidence="7" id="KW-0520">NAD</keyword>
<dbReference type="CDD" id="cd04901">
    <property type="entry name" value="ACT_3PGDH"/>
    <property type="match status" value="1"/>
</dbReference>
<dbReference type="InterPro" id="IPR045865">
    <property type="entry name" value="ACT-like_dom_sf"/>
</dbReference>
<evidence type="ECO:0000256" key="11">
    <source>
        <dbReference type="RuleBase" id="RU003719"/>
    </source>
</evidence>
<name>A0AAV1IH17_9CHLO</name>
<dbReference type="FunFam" id="3.40.50.720:FF:000041">
    <property type="entry name" value="D-3-phosphoglycerate dehydrogenase"/>
    <property type="match status" value="1"/>
</dbReference>
<protein>
    <recommendedName>
        <fullName evidence="8">2-oxoglutarate reductase</fullName>
        <ecNumber evidence="4">1.1.1.399</ecNumber>
        <ecNumber evidence="5">1.1.1.95</ecNumber>
    </recommendedName>
</protein>
<dbReference type="PANTHER" id="PTHR43761:SF1">
    <property type="entry name" value="D-ISOMER SPECIFIC 2-HYDROXYACID DEHYDROGENASE CATALYTIC DOMAIN-CONTAINING PROTEIN-RELATED"/>
    <property type="match status" value="1"/>
</dbReference>
<organism evidence="13 14">
    <name type="scientific">Coccomyxa viridis</name>
    <dbReference type="NCBI Taxonomy" id="1274662"/>
    <lineage>
        <taxon>Eukaryota</taxon>
        <taxon>Viridiplantae</taxon>
        <taxon>Chlorophyta</taxon>
        <taxon>core chlorophytes</taxon>
        <taxon>Trebouxiophyceae</taxon>
        <taxon>Trebouxiophyceae incertae sedis</taxon>
        <taxon>Coccomyxaceae</taxon>
        <taxon>Coccomyxa</taxon>
    </lineage>
</organism>
<dbReference type="SUPFAM" id="SSF55021">
    <property type="entry name" value="ACT-like"/>
    <property type="match status" value="1"/>
</dbReference>
<dbReference type="InterPro" id="IPR054480">
    <property type="entry name" value="AHAS_small-like_ACT"/>
</dbReference>
<dbReference type="NCBIfam" id="NF008759">
    <property type="entry name" value="PRK11790.1"/>
    <property type="match status" value="1"/>
</dbReference>
<accession>A0AAV1IH17</accession>
<dbReference type="CDD" id="cd12176">
    <property type="entry name" value="PGDH_3"/>
    <property type="match status" value="1"/>
</dbReference>
<dbReference type="SUPFAM" id="SSF51735">
    <property type="entry name" value="NAD(P)-binding Rossmann-fold domains"/>
    <property type="match status" value="1"/>
</dbReference>
<dbReference type="Pfam" id="PF22629">
    <property type="entry name" value="ACT_AHAS_ss"/>
    <property type="match status" value="1"/>
</dbReference>
<dbReference type="InterPro" id="IPR002912">
    <property type="entry name" value="ACT_dom"/>
</dbReference>
<dbReference type="Pfam" id="PF00389">
    <property type="entry name" value="2-Hacid_dh"/>
    <property type="match status" value="1"/>
</dbReference>
<comment type="catalytic activity">
    <reaction evidence="10">
        <text>(2R)-3-phosphoglycerate + NAD(+) = 3-phosphooxypyruvate + NADH + H(+)</text>
        <dbReference type="Rhea" id="RHEA:12641"/>
        <dbReference type="ChEBI" id="CHEBI:15378"/>
        <dbReference type="ChEBI" id="CHEBI:18110"/>
        <dbReference type="ChEBI" id="CHEBI:57540"/>
        <dbReference type="ChEBI" id="CHEBI:57945"/>
        <dbReference type="ChEBI" id="CHEBI:58272"/>
        <dbReference type="EC" id="1.1.1.95"/>
    </reaction>
</comment>
<dbReference type="InterPro" id="IPR006139">
    <property type="entry name" value="D-isomer_2_OHA_DH_cat_dom"/>
</dbReference>
<evidence type="ECO:0000259" key="12">
    <source>
        <dbReference type="PROSITE" id="PS51671"/>
    </source>
</evidence>
<evidence type="ECO:0000256" key="2">
    <source>
        <dbReference type="ARBA" id="ARBA00005216"/>
    </source>
</evidence>
<evidence type="ECO:0000256" key="9">
    <source>
        <dbReference type="ARBA" id="ARBA00048126"/>
    </source>
</evidence>
<comment type="pathway">
    <text evidence="2">Amino-acid biosynthesis; L-serine biosynthesis; L-serine from 3-phospho-D-glycerate: step 1/3.</text>
</comment>
<dbReference type="GO" id="GO:0006564">
    <property type="term" value="P:L-serine biosynthetic process"/>
    <property type="evidence" value="ECO:0007669"/>
    <property type="project" value="UniProtKB-ARBA"/>
</dbReference>
<dbReference type="SUPFAM" id="SSF52283">
    <property type="entry name" value="Formate/glycerate dehydrogenase catalytic domain-like"/>
    <property type="match status" value="1"/>
</dbReference>
<dbReference type="AlphaFoldDB" id="A0AAV1IH17"/>
<evidence type="ECO:0000256" key="8">
    <source>
        <dbReference type="ARBA" id="ARBA00030455"/>
    </source>
</evidence>
<dbReference type="PROSITE" id="PS00671">
    <property type="entry name" value="D_2_HYDROXYACID_DH_3"/>
    <property type="match status" value="1"/>
</dbReference>
<evidence type="ECO:0000313" key="14">
    <source>
        <dbReference type="Proteomes" id="UP001314263"/>
    </source>
</evidence>
<evidence type="ECO:0000256" key="3">
    <source>
        <dbReference type="ARBA" id="ARBA00005854"/>
    </source>
</evidence>
<dbReference type="PROSITE" id="PS00065">
    <property type="entry name" value="D_2_HYDROXYACID_DH_1"/>
    <property type="match status" value="1"/>
</dbReference>
<dbReference type="PROSITE" id="PS00670">
    <property type="entry name" value="D_2_HYDROXYACID_DH_2"/>
    <property type="match status" value="1"/>
</dbReference>
<dbReference type="GO" id="GO:0051287">
    <property type="term" value="F:NAD binding"/>
    <property type="evidence" value="ECO:0007669"/>
    <property type="project" value="InterPro"/>
</dbReference>
<dbReference type="InterPro" id="IPR029752">
    <property type="entry name" value="D-isomer_DH_CS1"/>
</dbReference>
<evidence type="ECO:0000256" key="4">
    <source>
        <dbReference type="ARBA" id="ARBA00013001"/>
    </source>
</evidence>
<comment type="catalytic activity">
    <reaction evidence="9">
        <text>(R)-2-hydroxyglutarate + NAD(+) = 2-oxoglutarate + NADH + H(+)</text>
        <dbReference type="Rhea" id="RHEA:49612"/>
        <dbReference type="ChEBI" id="CHEBI:15378"/>
        <dbReference type="ChEBI" id="CHEBI:15801"/>
        <dbReference type="ChEBI" id="CHEBI:16810"/>
        <dbReference type="ChEBI" id="CHEBI:57540"/>
        <dbReference type="ChEBI" id="CHEBI:57945"/>
        <dbReference type="EC" id="1.1.1.399"/>
    </reaction>
</comment>
<dbReference type="PANTHER" id="PTHR43761">
    <property type="entry name" value="D-ISOMER SPECIFIC 2-HYDROXYACID DEHYDROGENASE FAMILY PROTEIN (AFU_ORTHOLOGUE AFUA_1G13630)"/>
    <property type="match status" value="1"/>
</dbReference>
<reference evidence="13 14" key="1">
    <citation type="submission" date="2023-10" db="EMBL/GenBank/DDBJ databases">
        <authorList>
            <person name="Maclean D."/>
            <person name="Macfadyen A."/>
        </authorList>
    </citation>
    <scope>NUCLEOTIDE SEQUENCE [LARGE SCALE GENOMIC DNA]</scope>
</reference>
<dbReference type="InterPro" id="IPR050418">
    <property type="entry name" value="D-iso_2-hydroxyacid_DH_PdxB"/>
</dbReference>
<evidence type="ECO:0000256" key="10">
    <source>
        <dbReference type="ARBA" id="ARBA00048731"/>
    </source>
</evidence>
<evidence type="ECO:0000256" key="5">
    <source>
        <dbReference type="ARBA" id="ARBA00013143"/>
    </source>
</evidence>
<keyword evidence="6 11" id="KW-0560">Oxidoreductase</keyword>
<evidence type="ECO:0000313" key="13">
    <source>
        <dbReference type="EMBL" id="CAK0786633.1"/>
    </source>
</evidence>
<proteinExistence type="inferred from homology"/>
<dbReference type="Pfam" id="PF02826">
    <property type="entry name" value="2-Hacid_dh_C"/>
    <property type="match status" value="1"/>
</dbReference>
<evidence type="ECO:0000256" key="1">
    <source>
        <dbReference type="ARBA" id="ARBA00003800"/>
    </source>
</evidence>
<dbReference type="Gene3D" id="3.40.50.720">
    <property type="entry name" value="NAD(P)-binding Rossmann-like Domain"/>
    <property type="match status" value="2"/>
</dbReference>
<dbReference type="InterPro" id="IPR006140">
    <property type="entry name" value="D-isomer_DH_NAD-bd"/>
</dbReference>
<dbReference type="EC" id="1.1.1.399" evidence="4"/>
<dbReference type="EMBL" id="CAUYUE010000015">
    <property type="protein sequence ID" value="CAK0786633.1"/>
    <property type="molecule type" value="Genomic_DNA"/>
</dbReference>
<dbReference type="GO" id="GO:0004617">
    <property type="term" value="F:phosphoglycerate dehydrogenase activity"/>
    <property type="evidence" value="ECO:0007669"/>
    <property type="project" value="UniProtKB-EC"/>
</dbReference>
<evidence type="ECO:0000256" key="6">
    <source>
        <dbReference type="ARBA" id="ARBA00023002"/>
    </source>
</evidence>
<comment type="function">
    <text evidence="1">Catalyzes the reversible oxidation of 3-phospho-D-glycerate to 3-phosphonooxypyruvate, the first step of the phosphorylated L-serine biosynthesis pathway. Also catalyzes the reversible oxidation of 2-hydroxyglutarate to 2-oxoglutarate.</text>
</comment>
<dbReference type="EC" id="1.1.1.95" evidence="5"/>
<gene>
    <name evidence="13" type="ORF">CVIRNUC_009847</name>
</gene>
<dbReference type="InterPro" id="IPR029753">
    <property type="entry name" value="D-isomer_DH_CS"/>
</dbReference>
<dbReference type="PROSITE" id="PS51671">
    <property type="entry name" value="ACT"/>
    <property type="match status" value="1"/>
</dbReference>
<comment type="caution">
    <text evidence="13">The sequence shown here is derived from an EMBL/GenBank/DDBJ whole genome shotgun (WGS) entry which is preliminary data.</text>
</comment>
<evidence type="ECO:0000256" key="7">
    <source>
        <dbReference type="ARBA" id="ARBA00023027"/>
    </source>
</evidence>
<dbReference type="Proteomes" id="UP001314263">
    <property type="component" value="Unassembled WGS sequence"/>
</dbReference>
<keyword evidence="14" id="KW-1185">Reference proteome</keyword>
<dbReference type="Gene3D" id="3.30.70.260">
    <property type="match status" value="1"/>
</dbReference>
<sequence length="425" mass="45574">MVGPSGRPATYAACTVKVPATSFPKDMIKVLLLESINQTAIDIFKAEGFQLETAPGALTPEELDARLKDVHVLGIRSKMQLKAGALQHANKLLAVGCFCIGTNQVDLEAANSIGVPVFNAPFSNTRSVAEMVICEVIALARQLGDRSAEVHRGTWKKVSKGCYEVRGKTLGIVGYGHIGSQVGVLAEMLGMTVKYFDTASRMPMGNNMPLGSLKELLSGSDFVTLHVPASKETTNMISRWELMHMRKGSYLINASRGQVVDLASLAEAIRSGRVAGTAVDVYPTEPETNSDGFLTELQGVPNVILTPHIGGSTEEAQAAIGREVALALVKYVTTGSTAGAVNFPQMDFPILPGSHRILNVHQNVPGVLKNVNNIIADLNVNIKAQVNVTDSNIGYLVMDLEKDLSHEVEAALKDLPTSIKTRILY</sequence>
<dbReference type="InterPro" id="IPR036291">
    <property type="entry name" value="NAD(P)-bd_dom_sf"/>
</dbReference>
<dbReference type="GO" id="GO:0047545">
    <property type="term" value="F:(S)-2-hydroxyglutarate dehydrogenase activity"/>
    <property type="evidence" value="ECO:0007669"/>
    <property type="project" value="UniProtKB-ARBA"/>
</dbReference>